<reference evidence="2" key="1">
    <citation type="submission" date="2019-08" db="EMBL/GenBank/DDBJ databases">
        <authorList>
            <person name="Kucharzyk K."/>
            <person name="Murdoch R.W."/>
            <person name="Higgins S."/>
            <person name="Loffler F."/>
        </authorList>
    </citation>
    <scope>NUCLEOTIDE SEQUENCE</scope>
</reference>
<accession>A0A645DX40</accession>
<comment type="caution">
    <text evidence="2">The sequence shown here is derived from an EMBL/GenBank/DDBJ whole genome shotgun (WGS) entry which is preliminary data.</text>
</comment>
<feature type="compositionally biased region" description="Basic and acidic residues" evidence="1">
    <location>
        <begin position="39"/>
        <end position="58"/>
    </location>
</feature>
<feature type="compositionally biased region" description="Basic and acidic residues" evidence="1">
    <location>
        <begin position="68"/>
        <end position="88"/>
    </location>
</feature>
<proteinExistence type="predicted"/>
<organism evidence="2">
    <name type="scientific">bioreactor metagenome</name>
    <dbReference type="NCBI Taxonomy" id="1076179"/>
    <lineage>
        <taxon>unclassified sequences</taxon>
        <taxon>metagenomes</taxon>
        <taxon>ecological metagenomes</taxon>
    </lineage>
</organism>
<evidence type="ECO:0000313" key="2">
    <source>
        <dbReference type="EMBL" id="MPM93173.1"/>
    </source>
</evidence>
<dbReference type="EMBL" id="VSSQ01040013">
    <property type="protein sequence ID" value="MPM93173.1"/>
    <property type="molecule type" value="Genomic_DNA"/>
</dbReference>
<name>A0A645DX40_9ZZZZ</name>
<gene>
    <name evidence="2" type="ORF">SDC9_140309</name>
</gene>
<sequence>MRGWFFLASLDQRGEQIEKRQKHHGDVLPVIHELRTGDEVDRQRYGGNSEQRRAHDAAASEVLAEQTEDARENAKQAAEDQEHRIGRHAERQLYGGFRQIVERKPDHAQRKHDVDPTHHHQEGCRAWFRLLLHGIDPLMFFRILAGYFDSVTACPKW</sequence>
<protein>
    <submittedName>
        <fullName evidence="2">Uncharacterized protein</fullName>
    </submittedName>
</protein>
<feature type="region of interest" description="Disordered" evidence="1">
    <location>
        <begin position="39"/>
        <end position="88"/>
    </location>
</feature>
<dbReference type="AlphaFoldDB" id="A0A645DX40"/>
<evidence type="ECO:0000256" key="1">
    <source>
        <dbReference type="SAM" id="MobiDB-lite"/>
    </source>
</evidence>